<keyword evidence="1" id="KW-0812">Transmembrane</keyword>
<keyword evidence="1" id="KW-1133">Transmembrane helix</keyword>
<keyword evidence="3" id="KW-1185">Reference proteome</keyword>
<keyword evidence="1" id="KW-0472">Membrane</keyword>
<protein>
    <submittedName>
        <fullName evidence="2">Uncharacterized protein</fullName>
    </submittedName>
</protein>
<gene>
    <name evidence="2" type="ORF">HanXRQr2_Chr04g0158861</name>
</gene>
<dbReference type="Proteomes" id="UP000215914">
    <property type="component" value="Unassembled WGS sequence"/>
</dbReference>
<reference evidence="2" key="2">
    <citation type="submission" date="2020-06" db="EMBL/GenBank/DDBJ databases">
        <title>Helianthus annuus Genome sequencing and assembly Release 2.</title>
        <authorList>
            <person name="Gouzy J."/>
            <person name="Langlade N."/>
            <person name="Munos S."/>
        </authorList>
    </citation>
    <scope>NUCLEOTIDE SEQUENCE</scope>
    <source>
        <tissue evidence="2">Leaves</tissue>
    </source>
</reference>
<accession>A0A9K3NQZ3</accession>
<dbReference type="EMBL" id="MNCJ02000319">
    <property type="protein sequence ID" value="KAF5809584.1"/>
    <property type="molecule type" value="Genomic_DNA"/>
</dbReference>
<evidence type="ECO:0000313" key="3">
    <source>
        <dbReference type="Proteomes" id="UP000215914"/>
    </source>
</evidence>
<evidence type="ECO:0000256" key="1">
    <source>
        <dbReference type="SAM" id="Phobius"/>
    </source>
</evidence>
<organism evidence="2 3">
    <name type="scientific">Helianthus annuus</name>
    <name type="common">Common sunflower</name>
    <dbReference type="NCBI Taxonomy" id="4232"/>
    <lineage>
        <taxon>Eukaryota</taxon>
        <taxon>Viridiplantae</taxon>
        <taxon>Streptophyta</taxon>
        <taxon>Embryophyta</taxon>
        <taxon>Tracheophyta</taxon>
        <taxon>Spermatophyta</taxon>
        <taxon>Magnoliopsida</taxon>
        <taxon>eudicotyledons</taxon>
        <taxon>Gunneridae</taxon>
        <taxon>Pentapetalae</taxon>
        <taxon>asterids</taxon>
        <taxon>campanulids</taxon>
        <taxon>Asterales</taxon>
        <taxon>Asteraceae</taxon>
        <taxon>Asteroideae</taxon>
        <taxon>Heliantheae alliance</taxon>
        <taxon>Heliantheae</taxon>
        <taxon>Helianthus</taxon>
    </lineage>
</organism>
<evidence type="ECO:0000313" key="2">
    <source>
        <dbReference type="EMBL" id="KAF5809584.1"/>
    </source>
</evidence>
<dbReference type="AlphaFoldDB" id="A0A9K3NQZ3"/>
<dbReference type="Gramene" id="mRNA:HanXRQr2_Chr04g0158861">
    <property type="protein sequence ID" value="mRNA:HanXRQr2_Chr04g0158861"/>
    <property type="gene ID" value="HanXRQr2_Chr04g0158861"/>
</dbReference>
<comment type="caution">
    <text evidence="2">The sequence shown here is derived from an EMBL/GenBank/DDBJ whole genome shotgun (WGS) entry which is preliminary data.</text>
</comment>
<name>A0A9K3NQZ3_HELAN</name>
<reference evidence="2" key="1">
    <citation type="journal article" date="2017" name="Nature">
        <title>The sunflower genome provides insights into oil metabolism, flowering and Asterid evolution.</title>
        <authorList>
            <person name="Badouin H."/>
            <person name="Gouzy J."/>
            <person name="Grassa C.J."/>
            <person name="Murat F."/>
            <person name="Staton S.E."/>
            <person name="Cottret L."/>
            <person name="Lelandais-Briere C."/>
            <person name="Owens G.L."/>
            <person name="Carrere S."/>
            <person name="Mayjonade B."/>
            <person name="Legrand L."/>
            <person name="Gill N."/>
            <person name="Kane N.C."/>
            <person name="Bowers J.E."/>
            <person name="Hubner S."/>
            <person name="Bellec A."/>
            <person name="Berard A."/>
            <person name="Berges H."/>
            <person name="Blanchet N."/>
            <person name="Boniface M.C."/>
            <person name="Brunel D."/>
            <person name="Catrice O."/>
            <person name="Chaidir N."/>
            <person name="Claudel C."/>
            <person name="Donnadieu C."/>
            <person name="Faraut T."/>
            <person name="Fievet G."/>
            <person name="Helmstetter N."/>
            <person name="King M."/>
            <person name="Knapp S.J."/>
            <person name="Lai Z."/>
            <person name="Le Paslier M.C."/>
            <person name="Lippi Y."/>
            <person name="Lorenzon L."/>
            <person name="Mandel J.R."/>
            <person name="Marage G."/>
            <person name="Marchand G."/>
            <person name="Marquand E."/>
            <person name="Bret-Mestries E."/>
            <person name="Morien E."/>
            <person name="Nambeesan S."/>
            <person name="Nguyen T."/>
            <person name="Pegot-Espagnet P."/>
            <person name="Pouilly N."/>
            <person name="Raftis F."/>
            <person name="Sallet E."/>
            <person name="Schiex T."/>
            <person name="Thomas J."/>
            <person name="Vandecasteele C."/>
            <person name="Vares D."/>
            <person name="Vear F."/>
            <person name="Vautrin S."/>
            <person name="Crespi M."/>
            <person name="Mangin B."/>
            <person name="Burke J.M."/>
            <person name="Salse J."/>
            <person name="Munos S."/>
            <person name="Vincourt P."/>
            <person name="Rieseberg L.H."/>
            <person name="Langlade N.B."/>
        </authorList>
    </citation>
    <scope>NUCLEOTIDE SEQUENCE</scope>
    <source>
        <tissue evidence="2">Leaves</tissue>
    </source>
</reference>
<sequence length="87" mass="9605">MHDNSTFLRRCWVMASIAVICARIKADVYIMSMGILLILLPASIASSTPFFVNGTSTQPVNKFFSFQRDSPCLINIKAASPETFNST</sequence>
<proteinExistence type="predicted"/>
<feature type="transmembrane region" description="Helical" evidence="1">
    <location>
        <begin position="32"/>
        <end position="52"/>
    </location>
</feature>